<accession>A0A0B2V5Y3</accession>
<dbReference type="Proteomes" id="UP000031036">
    <property type="component" value="Unassembled WGS sequence"/>
</dbReference>
<gene>
    <name evidence="1" type="ORF">Tcan_05093</name>
</gene>
<evidence type="ECO:0000313" key="1">
    <source>
        <dbReference type="EMBL" id="KHN76919.1"/>
    </source>
</evidence>
<protein>
    <submittedName>
        <fullName evidence="1">Uncharacterized protein</fullName>
    </submittedName>
</protein>
<keyword evidence="2" id="KW-1185">Reference proteome</keyword>
<evidence type="ECO:0000313" key="2">
    <source>
        <dbReference type="Proteomes" id="UP000031036"/>
    </source>
</evidence>
<dbReference type="AlphaFoldDB" id="A0A0B2V5Y3"/>
<sequence>MDLIASLQADETVSKYYLFCYYSFRISESPYLMITHYDRPKTAWLANAGTTKANYVDDMTGALMHTDDEPLRVKQKTINMVTGNAKEFES</sequence>
<name>A0A0B2V5Y3_TOXCA</name>
<proteinExistence type="predicted"/>
<reference evidence="1 2" key="1">
    <citation type="submission" date="2014-11" db="EMBL/GenBank/DDBJ databases">
        <title>Genetic blueprint of the zoonotic pathogen Toxocara canis.</title>
        <authorList>
            <person name="Zhu X.-Q."/>
            <person name="Korhonen P.K."/>
            <person name="Cai H."/>
            <person name="Young N.D."/>
            <person name="Nejsum P."/>
            <person name="von Samson-Himmelstjerna G."/>
            <person name="Boag P.R."/>
            <person name="Tan P."/>
            <person name="Li Q."/>
            <person name="Min J."/>
            <person name="Yang Y."/>
            <person name="Wang X."/>
            <person name="Fang X."/>
            <person name="Hall R.S."/>
            <person name="Hofmann A."/>
            <person name="Sternberg P.W."/>
            <person name="Jex A.R."/>
            <person name="Gasser R.B."/>
        </authorList>
    </citation>
    <scope>NUCLEOTIDE SEQUENCE [LARGE SCALE GENOMIC DNA]</scope>
    <source>
        <strain evidence="1">PN_DK_2014</strain>
    </source>
</reference>
<dbReference type="EMBL" id="JPKZ01002390">
    <property type="protein sequence ID" value="KHN76919.1"/>
    <property type="molecule type" value="Genomic_DNA"/>
</dbReference>
<organism evidence="1 2">
    <name type="scientific">Toxocara canis</name>
    <name type="common">Canine roundworm</name>
    <dbReference type="NCBI Taxonomy" id="6265"/>
    <lineage>
        <taxon>Eukaryota</taxon>
        <taxon>Metazoa</taxon>
        <taxon>Ecdysozoa</taxon>
        <taxon>Nematoda</taxon>
        <taxon>Chromadorea</taxon>
        <taxon>Rhabditida</taxon>
        <taxon>Spirurina</taxon>
        <taxon>Ascaridomorpha</taxon>
        <taxon>Ascaridoidea</taxon>
        <taxon>Toxocaridae</taxon>
        <taxon>Toxocara</taxon>
    </lineage>
</organism>
<comment type="caution">
    <text evidence="1">The sequence shown here is derived from an EMBL/GenBank/DDBJ whole genome shotgun (WGS) entry which is preliminary data.</text>
</comment>